<dbReference type="AlphaFoldDB" id="A0A1F6D9T2"/>
<dbReference type="Proteomes" id="UP000177958">
    <property type="component" value="Unassembled WGS sequence"/>
</dbReference>
<reference evidence="3 4" key="1">
    <citation type="journal article" date="2016" name="Nat. Commun.">
        <title>Thousands of microbial genomes shed light on interconnected biogeochemical processes in an aquifer system.</title>
        <authorList>
            <person name="Anantharaman K."/>
            <person name="Brown C.T."/>
            <person name="Hug L.A."/>
            <person name="Sharon I."/>
            <person name="Castelle C.J."/>
            <person name="Probst A.J."/>
            <person name="Thomas B.C."/>
            <person name="Singh A."/>
            <person name="Wilkins M.J."/>
            <person name="Karaoz U."/>
            <person name="Brodie E.L."/>
            <person name="Williams K.H."/>
            <person name="Hubbard S.S."/>
            <person name="Banfield J.F."/>
        </authorList>
    </citation>
    <scope>NUCLEOTIDE SEQUENCE [LARGE SCALE GENOMIC DNA]</scope>
</reference>
<keyword evidence="2" id="KW-0812">Transmembrane</keyword>
<organism evidence="3 4">
    <name type="scientific">Candidatus Kaiserbacteria bacterium RIFCSPHIGHO2_01_FULL_55_17</name>
    <dbReference type="NCBI Taxonomy" id="1798484"/>
    <lineage>
        <taxon>Bacteria</taxon>
        <taxon>Candidatus Kaiseribacteriota</taxon>
    </lineage>
</organism>
<evidence type="ECO:0000256" key="2">
    <source>
        <dbReference type="SAM" id="Phobius"/>
    </source>
</evidence>
<accession>A0A1F6D9T2</accession>
<protein>
    <submittedName>
        <fullName evidence="3">Uncharacterized protein</fullName>
    </submittedName>
</protein>
<proteinExistence type="predicted"/>
<gene>
    <name evidence="3" type="ORF">A2853_01255</name>
</gene>
<evidence type="ECO:0000313" key="4">
    <source>
        <dbReference type="Proteomes" id="UP000177958"/>
    </source>
</evidence>
<feature type="region of interest" description="Disordered" evidence="1">
    <location>
        <begin position="1"/>
        <end position="27"/>
    </location>
</feature>
<evidence type="ECO:0000313" key="3">
    <source>
        <dbReference type="EMBL" id="OGG58125.1"/>
    </source>
</evidence>
<keyword evidence="2" id="KW-0472">Membrane</keyword>
<name>A0A1F6D9T2_9BACT</name>
<keyword evidence="2" id="KW-1133">Transmembrane helix</keyword>
<comment type="caution">
    <text evidence="3">The sequence shown here is derived from an EMBL/GenBank/DDBJ whole genome shotgun (WGS) entry which is preliminary data.</text>
</comment>
<evidence type="ECO:0000256" key="1">
    <source>
        <dbReference type="SAM" id="MobiDB-lite"/>
    </source>
</evidence>
<feature type="transmembrane region" description="Helical" evidence="2">
    <location>
        <begin position="27"/>
        <end position="49"/>
    </location>
</feature>
<dbReference type="EMBL" id="MFKX01000006">
    <property type="protein sequence ID" value="OGG58125.1"/>
    <property type="molecule type" value="Genomic_DNA"/>
</dbReference>
<sequence length="75" mass="8078">MPPSPAQLDTQVSRDTSHLLSPHKRSGVGPVVGIVIIVFVLILGAFYFWGAYLNNKNSVDQLPLIPSDSSTTEQG</sequence>